<evidence type="ECO:0000256" key="7">
    <source>
        <dbReference type="ARBA" id="ARBA00040145"/>
    </source>
</evidence>
<evidence type="ECO:0000256" key="3">
    <source>
        <dbReference type="ARBA" id="ARBA00022490"/>
    </source>
</evidence>
<feature type="region of interest" description="Disordered" evidence="10">
    <location>
        <begin position="635"/>
        <end position="674"/>
    </location>
</feature>
<keyword evidence="3" id="KW-0963">Cytoplasm</keyword>
<evidence type="ECO:0000256" key="8">
    <source>
        <dbReference type="ARBA" id="ARBA00048548"/>
    </source>
</evidence>
<keyword evidence="13" id="KW-1185">Reference proteome</keyword>
<reference evidence="12" key="1">
    <citation type="submission" date="2023-08" db="EMBL/GenBank/DDBJ databases">
        <title>Chromosome-level Genome Assembly of mud carp (Cirrhinus molitorella).</title>
        <authorList>
            <person name="Liu H."/>
        </authorList>
    </citation>
    <scope>NUCLEOTIDE SEQUENCE</scope>
    <source>
        <strain evidence="12">Prfri</strain>
        <tissue evidence="12">Muscle</tissue>
    </source>
</reference>
<dbReference type="PANTHER" id="PTHR45709:SF2">
    <property type="entry name" value="LARGE SUBUNIT GTPASE 1 HOMOLOG"/>
    <property type="match status" value="1"/>
</dbReference>
<dbReference type="Proteomes" id="UP001187343">
    <property type="component" value="Unassembled WGS sequence"/>
</dbReference>
<evidence type="ECO:0000313" key="12">
    <source>
        <dbReference type="EMBL" id="KAK2874082.1"/>
    </source>
</evidence>
<dbReference type="GO" id="GO:0005525">
    <property type="term" value="F:GTP binding"/>
    <property type="evidence" value="ECO:0007669"/>
    <property type="project" value="UniProtKB-KW"/>
</dbReference>
<keyword evidence="5" id="KW-0378">Hydrolase</keyword>
<comment type="caution">
    <text evidence="12">The sequence shown here is derived from an EMBL/GenBank/DDBJ whole genome shotgun (WGS) entry which is preliminary data.</text>
</comment>
<keyword evidence="6" id="KW-0342">GTP-binding</keyword>
<evidence type="ECO:0000256" key="5">
    <source>
        <dbReference type="ARBA" id="ARBA00022801"/>
    </source>
</evidence>
<comment type="catalytic activity">
    <reaction evidence="8">
        <text>GTP + H2O = GDP + phosphate + H(+)</text>
        <dbReference type="Rhea" id="RHEA:19669"/>
        <dbReference type="ChEBI" id="CHEBI:15377"/>
        <dbReference type="ChEBI" id="CHEBI:15378"/>
        <dbReference type="ChEBI" id="CHEBI:37565"/>
        <dbReference type="ChEBI" id="CHEBI:43474"/>
        <dbReference type="ChEBI" id="CHEBI:58189"/>
    </reaction>
</comment>
<evidence type="ECO:0000313" key="13">
    <source>
        <dbReference type="Proteomes" id="UP001187343"/>
    </source>
</evidence>
<feature type="compositionally biased region" description="Basic residues" evidence="10">
    <location>
        <begin position="652"/>
        <end position="674"/>
    </location>
</feature>
<evidence type="ECO:0000259" key="11">
    <source>
        <dbReference type="PROSITE" id="PS51721"/>
    </source>
</evidence>
<evidence type="ECO:0000256" key="1">
    <source>
        <dbReference type="ARBA" id="ARBA00004408"/>
    </source>
</evidence>
<dbReference type="PROSITE" id="PS51721">
    <property type="entry name" value="G_CP"/>
    <property type="match status" value="1"/>
</dbReference>
<comment type="subcellular location">
    <subcellularLocation>
        <location evidence="2">Cytoplasm</location>
    </subcellularLocation>
    <subcellularLocation>
        <location evidence="1">Nucleus</location>
        <location evidence="1">Cajal body</location>
    </subcellularLocation>
</comment>
<dbReference type="Gene3D" id="3.40.50.300">
    <property type="entry name" value="P-loop containing nucleotide triphosphate hydrolases"/>
    <property type="match status" value="1"/>
</dbReference>
<dbReference type="InterPro" id="IPR030378">
    <property type="entry name" value="G_CP_dom"/>
</dbReference>
<gene>
    <name evidence="12" type="ORF">Q8A67_021235</name>
</gene>
<dbReference type="Pfam" id="PF01926">
    <property type="entry name" value="MMR_HSR1"/>
    <property type="match status" value="1"/>
</dbReference>
<sequence>MTSFLCHNKHVTWVKFINSFIHEQLTDTFILLFNRVKVYNMGKKKTRGEGSGLGRALIKERLNAGRGYRRNDTWLHTSELNDGYDWGRLNLQSVTEQSSLDDFLATAELAGTEFVAEKLNIKFVPAEARAGLLSAEESSRLKKLHEDSKQFLRIPRRPLWDESTSPEVLQQNERDSFLAWRRELASLEEEQKLILTPFEKNLDFWRQLWRVIERSDVVVQIVDARNPLLFRCPDLEKYVKEVSVHKVNMLLLNKADLLTREQRRDWARYFQKEGIRAVFWSALAEAQRLEAEEKGEELMDQDDQSDTEQGATSKNATDLLEEQSTSPNEEKDVSEQDEEEESEEARVCVDETEWQTCSEESGDEAESTATLSFYNSSRLLRKNELLEMFKSVHSGPTCKDEQITVGLVGYPNVGKSSTINTILRNKKVSVSATPGHTKHFQTLFVEPGLCLCDCPGLVMPSFVSTKAEMICSGILPIDQMRDHVPAISLVCQTIPRTVLEGTYGINIIRPREDEDPDRPPTYEELLMAYGYMRGFMTAHGQPDQSRSARYVLKDYVNGKLLYCHPPPHINPKDFQPQHARFARQIEGDEQSANDAGKPSKVKRIENTVDKHFFHQENVRALTKGVQMVMGYKPGSGPVGPGNANTEQQIGKPWKKHGNRNKKEKVRRLNKHLDA</sequence>
<evidence type="ECO:0000256" key="9">
    <source>
        <dbReference type="ARBA" id="ARBA00093349"/>
    </source>
</evidence>
<feature type="compositionally biased region" description="Polar residues" evidence="10">
    <location>
        <begin position="307"/>
        <end position="327"/>
    </location>
</feature>
<dbReference type="InterPro" id="IPR043358">
    <property type="entry name" value="GNL1-like"/>
</dbReference>
<evidence type="ECO:0000256" key="4">
    <source>
        <dbReference type="ARBA" id="ARBA00022741"/>
    </source>
</evidence>
<proteinExistence type="predicted"/>
<dbReference type="CDD" id="cd01857">
    <property type="entry name" value="HSR1_MMR1"/>
    <property type="match status" value="1"/>
</dbReference>
<dbReference type="InterPro" id="IPR006073">
    <property type="entry name" value="GTP-bd"/>
</dbReference>
<feature type="domain" description="CP-type G" evidence="11">
    <location>
        <begin position="205"/>
        <end position="460"/>
    </location>
</feature>
<dbReference type="GO" id="GO:0000054">
    <property type="term" value="P:ribosomal subunit export from nucleus"/>
    <property type="evidence" value="ECO:0007669"/>
    <property type="project" value="TreeGrafter"/>
</dbReference>
<protein>
    <recommendedName>
        <fullName evidence="7">Large subunit GTPase 1 homolog</fullName>
    </recommendedName>
</protein>
<feature type="compositionally biased region" description="Acidic residues" evidence="10">
    <location>
        <begin position="293"/>
        <end position="306"/>
    </location>
</feature>
<name>A0AA88P9J9_9TELE</name>
<dbReference type="PANTHER" id="PTHR45709">
    <property type="entry name" value="LARGE SUBUNIT GTPASE 1 HOMOLOG-RELATED"/>
    <property type="match status" value="1"/>
</dbReference>
<dbReference type="GO" id="GO:0003924">
    <property type="term" value="F:GTPase activity"/>
    <property type="evidence" value="ECO:0007669"/>
    <property type="project" value="InterPro"/>
</dbReference>
<comment type="function">
    <text evidence="9">Functions as a GTPase. May act by mediating the release of NMD3 from the 60S ribosomal subunit after export into the cytoplasm during the 60S ribosomal subunit maturation.</text>
</comment>
<dbReference type="InterPro" id="IPR027417">
    <property type="entry name" value="P-loop_NTPase"/>
</dbReference>
<accession>A0AA88P9J9</accession>
<dbReference type="EMBL" id="JAUYZG010000021">
    <property type="protein sequence ID" value="KAK2874082.1"/>
    <property type="molecule type" value="Genomic_DNA"/>
</dbReference>
<dbReference type="AlphaFoldDB" id="A0AA88P9J9"/>
<dbReference type="GO" id="GO:0015030">
    <property type="term" value="C:Cajal body"/>
    <property type="evidence" value="ECO:0007669"/>
    <property type="project" value="UniProtKB-SubCell"/>
</dbReference>
<feature type="region of interest" description="Disordered" evidence="10">
    <location>
        <begin position="292"/>
        <end position="369"/>
    </location>
</feature>
<organism evidence="12 13">
    <name type="scientific">Cirrhinus molitorella</name>
    <name type="common">mud carp</name>
    <dbReference type="NCBI Taxonomy" id="172907"/>
    <lineage>
        <taxon>Eukaryota</taxon>
        <taxon>Metazoa</taxon>
        <taxon>Chordata</taxon>
        <taxon>Craniata</taxon>
        <taxon>Vertebrata</taxon>
        <taxon>Euteleostomi</taxon>
        <taxon>Actinopterygii</taxon>
        <taxon>Neopterygii</taxon>
        <taxon>Teleostei</taxon>
        <taxon>Ostariophysi</taxon>
        <taxon>Cypriniformes</taxon>
        <taxon>Cyprinidae</taxon>
        <taxon>Labeoninae</taxon>
        <taxon>Labeonini</taxon>
        <taxon>Cirrhinus</taxon>
    </lineage>
</organism>
<evidence type="ECO:0000256" key="2">
    <source>
        <dbReference type="ARBA" id="ARBA00004496"/>
    </source>
</evidence>
<evidence type="ECO:0000256" key="6">
    <source>
        <dbReference type="ARBA" id="ARBA00023134"/>
    </source>
</evidence>
<dbReference type="GO" id="GO:0005829">
    <property type="term" value="C:cytosol"/>
    <property type="evidence" value="ECO:0007669"/>
    <property type="project" value="TreeGrafter"/>
</dbReference>
<evidence type="ECO:0000256" key="10">
    <source>
        <dbReference type="SAM" id="MobiDB-lite"/>
    </source>
</evidence>
<keyword evidence="4" id="KW-0547">Nucleotide-binding</keyword>
<dbReference type="SUPFAM" id="SSF52540">
    <property type="entry name" value="P-loop containing nucleoside triphosphate hydrolases"/>
    <property type="match status" value="1"/>
</dbReference>